<reference evidence="2 3" key="1">
    <citation type="submission" date="2024-03" db="EMBL/GenBank/DDBJ databases">
        <title>The Acrasis kona genome and developmental transcriptomes reveal deep origins of eukaryotic multicellular pathways.</title>
        <authorList>
            <person name="Sheikh S."/>
            <person name="Fu C.-J."/>
            <person name="Brown M.W."/>
            <person name="Baldauf S.L."/>
        </authorList>
    </citation>
    <scope>NUCLEOTIDE SEQUENCE [LARGE SCALE GENOMIC DNA]</scope>
    <source>
        <strain evidence="2 3">ATCC MYA-3509</strain>
    </source>
</reference>
<feature type="compositionally biased region" description="Basic and acidic residues" evidence="1">
    <location>
        <begin position="77"/>
        <end position="91"/>
    </location>
</feature>
<dbReference type="EMBL" id="JAOPGA020000365">
    <property type="protein sequence ID" value="KAL0478330.1"/>
    <property type="molecule type" value="Genomic_DNA"/>
</dbReference>
<dbReference type="Proteomes" id="UP001431209">
    <property type="component" value="Unassembled WGS sequence"/>
</dbReference>
<name>A0AAW2YML2_9EUKA</name>
<accession>A0AAW2YML2</accession>
<feature type="region of interest" description="Disordered" evidence="1">
    <location>
        <begin position="66"/>
        <end position="91"/>
    </location>
</feature>
<organism evidence="2 3">
    <name type="scientific">Acrasis kona</name>
    <dbReference type="NCBI Taxonomy" id="1008807"/>
    <lineage>
        <taxon>Eukaryota</taxon>
        <taxon>Discoba</taxon>
        <taxon>Heterolobosea</taxon>
        <taxon>Tetramitia</taxon>
        <taxon>Eutetramitia</taxon>
        <taxon>Acrasidae</taxon>
        <taxon>Acrasis</taxon>
    </lineage>
</organism>
<comment type="caution">
    <text evidence="2">The sequence shown here is derived from an EMBL/GenBank/DDBJ whole genome shotgun (WGS) entry which is preliminary data.</text>
</comment>
<evidence type="ECO:0000313" key="3">
    <source>
        <dbReference type="Proteomes" id="UP001431209"/>
    </source>
</evidence>
<evidence type="ECO:0000256" key="1">
    <source>
        <dbReference type="SAM" id="MobiDB-lite"/>
    </source>
</evidence>
<evidence type="ECO:0000313" key="2">
    <source>
        <dbReference type="EMBL" id="KAL0478330.1"/>
    </source>
</evidence>
<proteinExistence type="predicted"/>
<keyword evidence="3" id="KW-1185">Reference proteome</keyword>
<protein>
    <submittedName>
        <fullName evidence="2">Slit protein</fullName>
    </submittedName>
</protein>
<dbReference type="AlphaFoldDB" id="A0AAW2YML2"/>
<sequence length="115" mass="13698">MDDEVLNEFEQEDICVTEQISESYLNTCFESLSAPRKRRKLAKNSDFEDPVNYLLIDMYREDGSLPNKRLQTKSRMNKREDNLLQDNTKKSDKINNQVERFMMHVKAQNLDQYTI</sequence>
<gene>
    <name evidence="2" type="ORF">AKO1_008559</name>
</gene>